<evidence type="ECO:0000256" key="4">
    <source>
        <dbReference type="SAM" id="MobiDB-lite"/>
    </source>
</evidence>
<dbReference type="Gene3D" id="2.130.10.10">
    <property type="entry name" value="YVTN repeat-like/Quinoprotein amine dehydrogenase"/>
    <property type="match status" value="1"/>
</dbReference>
<feature type="region of interest" description="Disordered" evidence="4">
    <location>
        <begin position="86"/>
        <end position="119"/>
    </location>
</feature>
<evidence type="ECO:0000256" key="3">
    <source>
        <dbReference type="PROSITE-ProRule" id="PRU00221"/>
    </source>
</evidence>
<keyword evidence="2" id="KW-0677">Repeat</keyword>
<feature type="compositionally biased region" description="Basic and acidic residues" evidence="4">
    <location>
        <begin position="109"/>
        <end position="119"/>
    </location>
</feature>
<evidence type="ECO:0000313" key="5">
    <source>
        <dbReference type="Proteomes" id="UP000694941"/>
    </source>
</evidence>
<keyword evidence="1 3" id="KW-0853">WD repeat</keyword>
<dbReference type="SMART" id="SM00320">
    <property type="entry name" value="WD40"/>
    <property type="match status" value="7"/>
</dbReference>
<dbReference type="Pfam" id="PF00400">
    <property type="entry name" value="WD40"/>
    <property type="match status" value="3"/>
</dbReference>
<dbReference type="InterPro" id="IPR036322">
    <property type="entry name" value="WD40_repeat_dom_sf"/>
</dbReference>
<sequence length="605" mass="68013">MNHEISNGDLKELENESVKGKAGNHSASVTCTSTTVCKSVKKNNNAIEHKDGDKIDNQNDVNKAIDLLRDEAGSVDQMKELHSCAGNNLEESNDDKEEDRNQSSQVKIDNQKQKTEVTKIQTHKEPRIVDPEELDHNTYVDVSREEGITEDSTEDETGAPNNLVGDGRKLNDVVERRSCSVGENNNTSDEINLDSVIQDGNLSREITNVQTSEVADTDHRYDPTPKGPRPRHTWFMCQEVAKRQFGVSNHQPSCIFELHCSGSLHTVERLELMYRMKSHDGCVNSLHFNSTGTRLASGSDDHHVVIWDWTVPKPVLIYHSGHRSNVFQAKFMPLHGDTYMVSSARDGQVRLAELSVTGICKGTRKLAQHKGAAHKLSLELDSPHTVLSCGEDALVYEIDLRKEKPHKLLICKENDRKIALYSICTSPCNNFEFALGGKDQYVRIYDKRKISEESEPVTKLCPQYLVSGDVRVHVTSVVYNYNGSEILASYNDDDIFLFDLRRHNNRDYIHRYQGHRNNQTVKAVSFFGPKSEYIVSGSDCGYIYIWDKETEHIVQYLPGDEVGVVNCLENHPSYPILATSGLDKDVKVWIPSCSDPPDLSGLKGV</sequence>
<feature type="compositionally biased region" description="Basic and acidic residues" evidence="4">
    <location>
        <begin position="9"/>
        <end position="19"/>
    </location>
</feature>
<dbReference type="GeneID" id="106476168"/>
<name>A0ABM1C0W3_LIMPO</name>
<dbReference type="SUPFAM" id="SSF50978">
    <property type="entry name" value="WD40 repeat-like"/>
    <property type="match status" value="1"/>
</dbReference>
<evidence type="ECO:0000256" key="1">
    <source>
        <dbReference type="ARBA" id="ARBA00022574"/>
    </source>
</evidence>
<keyword evidence="5" id="KW-1185">Reference proteome</keyword>
<evidence type="ECO:0000313" key="6">
    <source>
        <dbReference type="RefSeq" id="XP_013792289.2"/>
    </source>
</evidence>
<dbReference type="PANTHER" id="PTHR15574:SF21">
    <property type="entry name" value="DDB1- AND CUL4-ASSOCIATED FACTOR 8"/>
    <property type="match status" value="1"/>
</dbReference>
<dbReference type="PROSITE" id="PS50082">
    <property type="entry name" value="WD_REPEATS_2"/>
    <property type="match status" value="1"/>
</dbReference>
<feature type="non-terminal residue" evidence="6">
    <location>
        <position position="605"/>
    </location>
</feature>
<dbReference type="InterPro" id="IPR045151">
    <property type="entry name" value="DCAF8"/>
</dbReference>
<dbReference type="Proteomes" id="UP000694941">
    <property type="component" value="Unplaced"/>
</dbReference>
<dbReference type="RefSeq" id="XP_013792289.2">
    <property type="nucleotide sequence ID" value="XM_013936835.2"/>
</dbReference>
<feature type="repeat" description="WD" evidence="3">
    <location>
        <begin position="276"/>
        <end position="308"/>
    </location>
</feature>
<dbReference type="InterPro" id="IPR001680">
    <property type="entry name" value="WD40_rpt"/>
</dbReference>
<feature type="compositionally biased region" description="Acidic residues" evidence="4">
    <location>
        <begin position="148"/>
        <end position="157"/>
    </location>
</feature>
<evidence type="ECO:0000256" key="2">
    <source>
        <dbReference type="ARBA" id="ARBA00022737"/>
    </source>
</evidence>
<protein>
    <submittedName>
        <fullName evidence="6">DDB1- and CUL4-associated factor 8-like</fullName>
    </submittedName>
</protein>
<dbReference type="PANTHER" id="PTHR15574">
    <property type="entry name" value="WD REPEAT DOMAIN-CONTAINING FAMILY"/>
    <property type="match status" value="1"/>
</dbReference>
<accession>A0ABM1C0W3</accession>
<dbReference type="PROSITE" id="PS50294">
    <property type="entry name" value="WD_REPEATS_REGION"/>
    <property type="match status" value="1"/>
</dbReference>
<feature type="region of interest" description="Disordered" evidence="4">
    <location>
        <begin position="145"/>
        <end position="167"/>
    </location>
</feature>
<feature type="region of interest" description="Disordered" evidence="4">
    <location>
        <begin position="1"/>
        <end position="28"/>
    </location>
</feature>
<organism evidence="5 6">
    <name type="scientific">Limulus polyphemus</name>
    <name type="common">Atlantic horseshoe crab</name>
    <dbReference type="NCBI Taxonomy" id="6850"/>
    <lineage>
        <taxon>Eukaryota</taxon>
        <taxon>Metazoa</taxon>
        <taxon>Ecdysozoa</taxon>
        <taxon>Arthropoda</taxon>
        <taxon>Chelicerata</taxon>
        <taxon>Merostomata</taxon>
        <taxon>Xiphosura</taxon>
        <taxon>Limulidae</taxon>
        <taxon>Limulus</taxon>
    </lineage>
</organism>
<proteinExistence type="predicted"/>
<gene>
    <name evidence="6" type="primary">LOC106476168</name>
</gene>
<reference evidence="6" key="1">
    <citation type="submission" date="2025-08" db="UniProtKB">
        <authorList>
            <consortium name="RefSeq"/>
        </authorList>
    </citation>
    <scope>IDENTIFICATION</scope>
    <source>
        <tissue evidence="6">Muscle</tissue>
    </source>
</reference>
<dbReference type="InterPro" id="IPR015943">
    <property type="entry name" value="WD40/YVTN_repeat-like_dom_sf"/>
</dbReference>